<evidence type="ECO:0000256" key="2">
    <source>
        <dbReference type="PROSITE-ProRule" id="PRU00169"/>
    </source>
</evidence>
<dbReference type="SMART" id="SM00448">
    <property type="entry name" value="REC"/>
    <property type="match status" value="1"/>
</dbReference>
<keyword evidence="5" id="KW-1185">Reference proteome</keyword>
<proteinExistence type="predicted"/>
<dbReference type="SUPFAM" id="SSF52172">
    <property type="entry name" value="CheY-like"/>
    <property type="match status" value="1"/>
</dbReference>
<dbReference type="PANTHER" id="PTHR44591">
    <property type="entry name" value="STRESS RESPONSE REGULATOR PROTEIN 1"/>
    <property type="match status" value="1"/>
</dbReference>
<evidence type="ECO:0000256" key="1">
    <source>
        <dbReference type="ARBA" id="ARBA00022553"/>
    </source>
</evidence>
<dbReference type="InterPro" id="IPR050595">
    <property type="entry name" value="Bact_response_regulator"/>
</dbReference>
<feature type="domain" description="Response regulatory" evidence="3">
    <location>
        <begin position="8"/>
        <end position="123"/>
    </location>
</feature>
<accession>A0ABY8LB25</accession>
<evidence type="ECO:0000313" key="4">
    <source>
        <dbReference type="EMBL" id="WGH78537.1"/>
    </source>
</evidence>
<dbReference type="RefSeq" id="WP_279965288.1">
    <property type="nucleotide sequence ID" value="NZ_CP122537.1"/>
</dbReference>
<keyword evidence="1 2" id="KW-0597">Phosphoprotein</keyword>
<dbReference type="EMBL" id="CP122537">
    <property type="protein sequence ID" value="WGH78537.1"/>
    <property type="molecule type" value="Genomic_DNA"/>
</dbReference>
<dbReference type="Proteomes" id="UP001243420">
    <property type="component" value="Chromosome"/>
</dbReference>
<evidence type="ECO:0000313" key="5">
    <source>
        <dbReference type="Proteomes" id="UP001243420"/>
    </source>
</evidence>
<protein>
    <submittedName>
        <fullName evidence="4">Response regulator</fullName>
    </submittedName>
</protein>
<sequence length="142" mass="15514">MRQEDPLKVLIVEDETLIAIDLEYEITDMGHVVSGTAPDFATAKRSVIRDRPDVALMDIRLKNGEDGIDVAQWLREEADVPCIFVSGNLDDKLSERIAPLEPVACVGKPVLGPLLSDALTQAKTLRDRALDRFGGFPMPGGT</sequence>
<name>A0ABY8LB25_9RHOB</name>
<gene>
    <name evidence="4" type="ORF">P8627_16200</name>
</gene>
<feature type="modified residue" description="4-aspartylphosphate" evidence="2">
    <location>
        <position position="58"/>
    </location>
</feature>
<organism evidence="4 5">
    <name type="scientific">Jannaschia ovalis</name>
    <dbReference type="NCBI Taxonomy" id="3038773"/>
    <lineage>
        <taxon>Bacteria</taxon>
        <taxon>Pseudomonadati</taxon>
        <taxon>Pseudomonadota</taxon>
        <taxon>Alphaproteobacteria</taxon>
        <taxon>Rhodobacterales</taxon>
        <taxon>Roseobacteraceae</taxon>
        <taxon>Jannaschia</taxon>
    </lineage>
</organism>
<evidence type="ECO:0000259" key="3">
    <source>
        <dbReference type="PROSITE" id="PS50110"/>
    </source>
</evidence>
<dbReference type="Gene3D" id="3.40.50.2300">
    <property type="match status" value="1"/>
</dbReference>
<reference evidence="4 5" key="1">
    <citation type="submission" date="2023-04" db="EMBL/GenBank/DDBJ databases">
        <title>Jannaschia ovalis sp. nov., a marine bacterium isolated from sea tidal flat.</title>
        <authorList>
            <person name="Kwon D.Y."/>
            <person name="Kim J.-J."/>
        </authorList>
    </citation>
    <scope>NUCLEOTIDE SEQUENCE [LARGE SCALE GENOMIC DNA]</scope>
    <source>
        <strain evidence="4 5">GRR-S6-38</strain>
    </source>
</reference>
<dbReference type="PANTHER" id="PTHR44591:SF24">
    <property type="entry name" value="PROTEIN-GLUTAMATE METHYLESTERASE_PROTEIN-GLUTAMINE GLUTAMINASE 1"/>
    <property type="match status" value="1"/>
</dbReference>
<dbReference type="InterPro" id="IPR001789">
    <property type="entry name" value="Sig_transdc_resp-reg_receiver"/>
</dbReference>
<dbReference type="InterPro" id="IPR011006">
    <property type="entry name" value="CheY-like_superfamily"/>
</dbReference>
<dbReference type="Pfam" id="PF00072">
    <property type="entry name" value="Response_reg"/>
    <property type="match status" value="1"/>
</dbReference>
<dbReference type="PROSITE" id="PS50110">
    <property type="entry name" value="RESPONSE_REGULATORY"/>
    <property type="match status" value="1"/>
</dbReference>